<name>A0ABS5IYA4_9BACT</name>
<dbReference type="SUPFAM" id="SSF88946">
    <property type="entry name" value="Sigma2 domain of RNA polymerase sigma factors"/>
    <property type="match status" value="1"/>
</dbReference>
<evidence type="ECO:0000256" key="3">
    <source>
        <dbReference type="ARBA" id="ARBA00023082"/>
    </source>
</evidence>
<dbReference type="EMBL" id="JAGTXB010000004">
    <property type="protein sequence ID" value="MBS0027944.1"/>
    <property type="molecule type" value="Genomic_DNA"/>
</dbReference>
<dbReference type="PRINTS" id="PR00038">
    <property type="entry name" value="HTHLUXR"/>
</dbReference>
<protein>
    <submittedName>
        <fullName evidence="7">RNA polymerase sigma-70 factor</fullName>
    </submittedName>
</protein>
<dbReference type="PANTHER" id="PTHR43133">
    <property type="entry name" value="RNA POLYMERASE ECF-TYPE SIGMA FACTO"/>
    <property type="match status" value="1"/>
</dbReference>
<dbReference type="Pfam" id="PF08281">
    <property type="entry name" value="Sigma70_r4_2"/>
    <property type="match status" value="1"/>
</dbReference>
<dbReference type="InterPro" id="IPR013325">
    <property type="entry name" value="RNA_pol_sigma_r2"/>
</dbReference>
<keyword evidence="3" id="KW-0731">Sigma factor</keyword>
<evidence type="ECO:0000259" key="5">
    <source>
        <dbReference type="Pfam" id="PF04542"/>
    </source>
</evidence>
<dbReference type="RefSeq" id="WP_211973049.1">
    <property type="nucleotide sequence ID" value="NZ_CBFHAM010000095.1"/>
</dbReference>
<dbReference type="InterPro" id="IPR013324">
    <property type="entry name" value="RNA_pol_sigma_r3/r4-like"/>
</dbReference>
<evidence type="ECO:0000256" key="1">
    <source>
        <dbReference type="ARBA" id="ARBA00010641"/>
    </source>
</evidence>
<dbReference type="InterPro" id="IPR036388">
    <property type="entry name" value="WH-like_DNA-bd_sf"/>
</dbReference>
<dbReference type="NCBIfam" id="TIGR02985">
    <property type="entry name" value="Sig70_bacteroi1"/>
    <property type="match status" value="1"/>
</dbReference>
<keyword evidence="4" id="KW-0804">Transcription</keyword>
<sequence>MSAYLPFDEIVLLRQLSNNDRRAFETVYNYYFLLVFSFSLKFVEDRQVAEDITLETFVKLWDKRSSLAAGSNISALLYTIARNACLNHLRDEDRMNRRHQELARQQSDEQLSLESFSDPREEIYQHLYLEIGKLPGKMSDILQLSLKGLKNAEIADQTGISEKTVRNLKTEAIKQLRTKLLKNELLCLIILLSQKK</sequence>
<gene>
    <name evidence="7" type="ORF">KE626_11565</name>
</gene>
<dbReference type="InterPro" id="IPR039425">
    <property type="entry name" value="RNA_pol_sigma-70-like"/>
</dbReference>
<comment type="caution">
    <text evidence="7">The sequence shown here is derived from an EMBL/GenBank/DDBJ whole genome shotgun (WGS) entry which is preliminary data.</text>
</comment>
<proteinExistence type="inferred from homology"/>
<dbReference type="Gene3D" id="1.10.10.10">
    <property type="entry name" value="Winged helix-like DNA-binding domain superfamily/Winged helix DNA-binding domain"/>
    <property type="match status" value="1"/>
</dbReference>
<reference evidence="7 8" key="1">
    <citation type="submission" date="2021-04" db="EMBL/GenBank/DDBJ databases">
        <title>Chitinophaga sp. nov., isolated from the rhizosphere soil.</title>
        <authorList>
            <person name="He S."/>
        </authorList>
    </citation>
    <scope>NUCLEOTIDE SEQUENCE [LARGE SCALE GENOMIC DNA]</scope>
    <source>
        <strain evidence="7 8">2R12</strain>
    </source>
</reference>
<keyword evidence="8" id="KW-1185">Reference proteome</keyword>
<accession>A0ABS5IYA4</accession>
<dbReference type="PANTHER" id="PTHR43133:SF46">
    <property type="entry name" value="RNA POLYMERASE SIGMA-70 FACTOR ECF SUBFAMILY"/>
    <property type="match status" value="1"/>
</dbReference>
<dbReference type="SUPFAM" id="SSF88659">
    <property type="entry name" value="Sigma3 and sigma4 domains of RNA polymerase sigma factors"/>
    <property type="match status" value="1"/>
</dbReference>
<evidence type="ECO:0000256" key="2">
    <source>
        <dbReference type="ARBA" id="ARBA00023015"/>
    </source>
</evidence>
<dbReference type="Proteomes" id="UP000676386">
    <property type="component" value="Unassembled WGS sequence"/>
</dbReference>
<dbReference type="NCBIfam" id="TIGR02937">
    <property type="entry name" value="sigma70-ECF"/>
    <property type="match status" value="1"/>
</dbReference>
<dbReference type="InterPro" id="IPR014327">
    <property type="entry name" value="RNA_pol_sigma70_bacteroid"/>
</dbReference>
<feature type="domain" description="RNA polymerase sigma-70 region 2" evidence="5">
    <location>
        <begin position="28"/>
        <end position="94"/>
    </location>
</feature>
<dbReference type="InterPro" id="IPR013249">
    <property type="entry name" value="RNA_pol_sigma70_r4_t2"/>
</dbReference>
<evidence type="ECO:0000313" key="8">
    <source>
        <dbReference type="Proteomes" id="UP000676386"/>
    </source>
</evidence>
<dbReference type="InterPro" id="IPR000792">
    <property type="entry name" value="Tscrpt_reg_LuxR_C"/>
</dbReference>
<organism evidence="7 8">
    <name type="scientific">Chitinophaga hostae</name>
    <dbReference type="NCBI Taxonomy" id="2831022"/>
    <lineage>
        <taxon>Bacteria</taxon>
        <taxon>Pseudomonadati</taxon>
        <taxon>Bacteroidota</taxon>
        <taxon>Chitinophagia</taxon>
        <taxon>Chitinophagales</taxon>
        <taxon>Chitinophagaceae</taxon>
        <taxon>Chitinophaga</taxon>
    </lineage>
</organism>
<dbReference type="Gene3D" id="1.10.1740.10">
    <property type="match status" value="1"/>
</dbReference>
<keyword evidence="2" id="KW-0805">Transcription regulation</keyword>
<dbReference type="Pfam" id="PF04542">
    <property type="entry name" value="Sigma70_r2"/>
    <property type="match status" value="1"/>
</dbReference>
<evidence type="ECO:0000313" key="7">
    <source>
        <dbReference type="EMBL" id="MBS0027944.1"/>
    </source>
</evidence>
<dbReference type="InterPro" id="IPR014284">
    <property type="entry name" value="RNA_pol_sigma-70_dom"/>
</dbReference>
<comment type="similarity">
    <text evidence="1">Belongs to the sigma-70 factor family. ECF subfamily.</text>
</comment>
<evidence type="ECO:0000259" key="6">
    <source>
        <dbReference type="Pfam" id="PF08281"/>
    </source>
</evidence>
<feature type="domain" description="RNA polymerase sigma factor 70 region 4 type 2" evidence="6">
    <location>
        <begin position="128"/>
        <end position="176"/>
    </location>
</feature>
<evidence type="ECO:0000256" key="4">
    <source>
        <dbReference type="ARBA" id="ARBA00023163"/>
    </source>
</evidence>
<dbReference type="InterPro" id="IPR007627">
    <property type="entry name" value="RNA_pol_sigma70_r2"/>
</dbReference>